<accession>A0A6N4DRS3</accession>
<dbReference type="Pfam" id="PF13443">
    <property type="entry name" value="HTH_26"/>
    <property type="match status" value="1"/>
</dbReference>
<dbReference type="Gene3D" id="1.10.260.40">
    <property type="entry name" value="lambda repressor-like DNA-binding domains"/>
    <property type="match status" value="1"/>
</dbReference>
<proteinExistence type="predicted"/>
<evidence type="ECO:0000313" key="3">
    <source>
        <dbReference type="Proteomes" id="UP000250928"/>
    </source>
</evidence>
<dbReference type="Proteomes" id="UP000250928">
    <property type="component" value="Unassembled WGS sequence"/>
</dbReference>
<feature type="domain" description="HTH cro/C1-type" evidence="1">
    <location>
        <begin position="11"/>
        <end position="64"/>
    </location>
</feature>
<evidence type="ECO:0000313" key="2">
    <source>
        <dbReference type="EMBL" id="PUE00663.1"/>
    </source>
</evidence>
<dbReference type="CDD" id="cd00093">
    <property type="entry name" value="HTH_XRE"/>
    <property type="match status" value="1"/>
</dbReference>
<reference evidence="2 3" key="1">
    <citation type="submission" date="2018-01" db="EMBL/GenBank/DDBJ databases">
        <title>Novel co-symbiosis in the lucinid bivalve Phacoides pectinatus.</title>
        <authorList>
            <person name="Lim S.J."/>
            <person name="Davis B.G."/>
            <person name="Gill D.E."/>
            <person name="Engel A.S."/>
            <person name="Anderson L.C."/>
            <person name="Campbell B.J."/>
        </authorList>
    </citation>
    <scope>NUCLEOTIDE SEQUENCE [LARGE SCALE GENOMIC DNA]</scope>
    <source>
        <strain evidence="2">N3_P5</strain>
    </source>
</reference>
<comment type="caution">
    <text evidence="2">The sequence shown here is derived from an EMBL/GenBank/DDBJ whole genome shotgun (WGS) entry which is preliminary data.</text>
</comment>
<sequence length="245" mass="28417">MAQSSQLIQALKRSLKLHGRTYADVAAHLGLSEASVKRLFARQAFSLKRLEQVCALLEMELTDLLQIVQREGGRRTRELTLDQEREIAADIELMLVAVCVLNRWHLSEILEHFDIPEHRCIHHLARLDRMRLIELLPGNRIRLRASPNFKWRDNGPIQQFFQHHVQQAFFGSRFDRSGERLLVINGMLSDSANALFQRRMEQLAVEFEQLNDEDAQLPLEQRHGATVVLAIRPWGYGLFEPLRRG</sequence>
<protein>
    <submittedName>
        <fullName evidence="2">Transcriptional regulator</fullName>
    </submittedName>
</protein>
<evidence type="ECO:0000259" key="1">
    <source>
        <dbReference type="PROSITE" id="PS50943"/>
    </source>
</evidence>
<dbReference type="AlphaFoldDB" id="A0A6N4DRS3"/>
<dbReference type="PROSITE" id="PS50943">
    <property type="entry name" value="HTH_CROC1"/>
    <property type="match status" value="1"/>
</dbReference>
<name>A0A6N4DRS3_9GAMM</name>
<dbReference type="InterPro" id="IPR001387">
    <property type="entry name" value="Cro/C1-type_HTH"/>
</dbReference>
<dbReference type="SUPFAM" id="SSF47413">
    <property type="entry name" value="lambda repressor-like DNA-binding domains"/>
    <property type="match status" value="1"/>
</dbReference>
<dbReference type="GO" id="GO:0003677">
    <property type="term" value="F:DNA binding"/>
    <property type="evidence" value="ECO:0007669"/>
    <property type="project" value="InterPro"/>
</dbReference>
<dbReference type="SMART" id="SM00530">
    <property type="entry name" value="HTH_XRE"/>
    <property type="match status" value="1"/>
</dbReference>
<gene>
    <name evidence="2" type="ORF">C3L24_09095</name>
</gene>
<dbReference type="InterPro" id="IPR010982">
    <property type="entry name" value="Lambda_DNA-bd_dom_sf"/>
</dbReference>
<dbReference type="EMBL" id="PQCO01000217">
    <property type="protein sequence ID" value="PUE00663.1"/>
    <property type="molecule type" value="Genomic_DNA"/>
</dbReference>
<organism evidence="2 3">
    <name type="scientific">Candidatus Sedimenticola endophacoides</name>
    <dbReference type="NCBI Taxonomy" id="2548426"/>
    <lineage>
        <taxon>Bacteria</taxon>
        <taxon>Pseudomonadati</taxon>
        <taxon>Pseudomonadota</taxon>
        <taxon>Gammaproteobacteria</taxon>
        <taxon>Chromatiales</taxon>
        <taxon>Sedimenticolaceae</taxon>
        <taxon>Sedimenticola</taxon>
    </lineage>
</organism>